<dbReference type="NCBIfam" id="TIGR02228">
    <property type="entry name" value="sigpep_I_arch"/>
    <property type="match status" value="1"/>
</dbReference>
<dbReference type="GO" id="GO:0009003">
    <property type="term" value="F:signal peptidase activity"/>
    <property type="evidence" value="ECO:0007669"/>
    <property type="project" value="UniProtKB-EC"/>
</dbReference>
<protein>
    <recommendedName>
        <fullName evidence="5 14">Signal peptidase complex catalytic subunit SEC11</fullName>
        <ecNumber evidence="4 14">3.4.21.89</ecNumber>
    </recommendedName>
</protein>
<comment type="catalytic activity">
    <reaction evidence="1 14">
        <text>Cleavage of hydrophobic, N-terminal signal or leader sequences from secreted and periplasmic proteins.</text>
        <dbReference type="EC" id="3.4.21.89"/>
    </reaction>
</comment>
<keyword evidence="7" id="KW-0812">Transmembrane</keyword>
<keyword evidence="8 14" id="KW-0378">Hydrolase</keyword>
<dbReference type="PANTHER" id="PTHR10806">
    <property type="entry name" value="SIGNAL PEPTIDASE COMPLEX CATALYTIC SUBUNIT SEC11"/>
    <property type="match status" value="1"/>
</dbReference>
<dbReference type="InterPro" id="IPR019756">
    <property type="entry name" value="Pept_S26A_signal_pept_1_Ser-AS"/>
</dbReference>
<evidence type="ECO:0000256" key="4">
    <source>
        <dbReference type="ARBA" id="ARBA00013208"/>
    </source>
</evidence>
<evidence type="ECO:0000256" key="3">
    <source>
        <dbReference type="ARBA" id="ARBA00011035"/>
    </source>
</evidence>
<keyword evidence="11" id="KW-1133">Transmembrane helix</keyword>
<dbReference type="InterPro" id="IPR015927">
    <property type="entry name" value="Peptidase_S24_S26A/B/C"/>
</dbReference>
<evidence type="ECO:0000256" key="5">
    <source>
        <dbReference type="ARBA" id="ARBA00019685"/>
    </source>
</evidence>
<dbReference type="PANTHER" id="PTHR10806:SF6">
    <property type="entry name" value="SIGNAL PEPTIDASE COMPLEX CATALYTIC SUBUNIT SEC11"/>
    <property type="match status" value="1"/>
</dbReference>
<proteinExistence type="inferred from homology"/>
<comment type="caution">
    <text evidence="16">The sequence shown here is derived from an EMBL/GenBank/DDBJ whole genome shotgun (WGS) entry which is preliminary data.</text>
</comment>
<keyword evidence="9 14" id="KW-0256">Endoplasmic reticulum</keyword>
<evidence type="ECO:0000256" key="1">
    <source>
        <dbReference type="ARBA" id="ARBA00000677"/>
    </source>
</evidence>
<feature type="domain" description="Peptidase S24/S26A/S26B/S26C" evidence="15">
    <location>
        <begin position="38"/>
        <end position="104"/>
    </location>
</feature>
<keyword evidence="17" id="KW-1185">Reference proteome</keyword>
<evidence type="ECO:0000256" key="13">
    <source>
        <dbReference type="ARBA" id="ARBA00045533"/>
    </source>
</evidence>
<sequence>MGLLDLAMFDELRRMNFRQLIYQGLNFAMVVSSALMIWKGLMVVTGSESPIVVVLSGSMEPAFFRGDLLLLTNDQADPIRTGDITVFKIDGRDIPIVHRVIKVHEKTPQDTKFLTKGDNNQRSIPPYPSVPTFIDLGGMDGLAGATHRPRMASLLPLRNTQFWDVYHREGKRGIARFCDWFIQILLPPFVVDLCPRLYYTCPCKSWM</sequence>
<evidence type="ECO:0000256" key="12">
    <source>
        <dbReference type="ARBA" id="ARBA00023136"/>
    </source>
</evidence>
<evidence type="ECO:0000256" key="6">
    <source>
        <dbReference type="ARBA" id="ARBA00022670"/>
    </source>
</evidence>
<dbReference type="PROSITE" id="PS00501">
    <property type="entry name" value="SPASE_I_1"/>
    <property type="match status" value="1"/>
</dbReference>
<dbReference type="SUPFAM" id="SSF51306">
    <property type="entry name" value="LexA/Signal peptidase"/>
    <property type="match status" value="1"/>
</dbReference>
<dbReference type="GO" id="GO:0004252">
    <property type="term" value="F:serine-type endopeptidase activity"/>
    <property type="evidence" value="ECO:0007669"/>
    <property type="project" value="InterPro"/>
</dbReference>
<dbReference type="CDD" id="cd06530">
    <property type="entry name" value="S26_SPase_I"/>
    <property type="match status" value="1"/>
</dbReference>
<gene>
    <name evidence="16" type="primary">Acey_s0096.g2908</name>
    <name evidence="16" type="synonym">Acey-Y54E10BR.5</name>
    <name evidence="16" type="ORF">Y032_0096g2908</name>
</gene>
<dbReference type="EMBL" id="JARK01001432">
    <property type="protein sequence ID" value="EYC03031.1"/>
    <property type="molecule type" value="Genomic_DNA"/>
</dbReference>
<reference evidence="17" key="1">
    <citation type="journal article" date="2015" name="Nat. Genet.">
        <title>The genome and transcriptome of the zoonotic hookworm Ancylostoma ceylanicum identify infection-specific gene families.</title>
        <authorList>
            <person name="Schwarz E.M."/>
            <person name="Hu Y."/>
            <person name="Antoshechkin I."/>
            <person name="Miller M.M."/>
            <person name="Sternberg P.W."/>
            <person name="Aroian R.V."/>
        </authorList>
    </citation>
    <scope>NUCLEOTIDE SEQUENCE</scope>
    <source>
        <strain evidence="17">HY135</strain>
    </source>
</reference>
<evidence type="ECO:0000313" key="17">
    <source>
        <dbReference type="Proteomes" id="UP000024635"/>
    </source>
</evidence>
<dbReference type="Gene3D" id="2.10.109.10">
    <property type="entry name" value="Umud Fragment, subunit A"/>
    <property type="match status" value="1"/>
</dbReference>
<comment type="subcellular location">
    <subcellularLocation>
        <location evidence="2">Endoplasmic reticulum membrane</location>
        <topology evidence="2">Single-pass type II membrane protein</topology>
    </subcellularLocation>
</comment>
<comment type="subunit">
    <text evidence="14">Component of the signal peptidase complex.</text>
</comment>
<evidence type="ECO:0000256" key="10">
    <source>
        <dbReference type="ARBA" id="ARBA00022968"/>
    </source>
</evidence>
<name>A0A016TK52_9BILA</name>
<keyword evidence="12" id="KW-0472">Membrane</keyword>
<comment type="function">
    <text evidence="13">Catalytic component of the signal peptidase complex (SPC) which catalyzes the cleavage of N-terminal signal sequences from nascent proteins as they are translocated into the lumen of the endoplasmic reticulum. Specifically cleaves N-terminal signal peptides that contain a hydrophobic alpha-helix (h-region) shorter than 18-20 amino acids.</text>
</comment>
<dbReference type="InterPro" id="IPR019533">
    <property type="entry name" value="Peptidase_S26"/>
</dbReference>
<dbReference type="PRINTS" id="PR00728">
    <property type="entry name" value="SIGNALPTASE"/>
</dbReference>
<evidence type="ECO:0000313" key="16">
    <source>
        <dbReference type="EMBL" id="EYC03031.1"/>
    </source>
</evidence>
<keyword evidence="6 14" id="KW-0645">Protease</keyword>
<accession>A0A016TK52</accession>
<evidence type="ECO:0000256" key="2">
    <source>
        <dbReference type="ARBA" id="ARBA00004648"/>
    </source>
</evidence>
<evidence type="ECO:0000256" key="8">
    <source>
        <dbReference type="ARBA" id="ARBA00022801"/>
    </source>
</evidence>
<comment type="similarity">
    <text evidence="3 14">Belongs to the peptidase S26B family.</text>
</comment>
<organism evidence="16 17">
    <name type="scientific">Ancylostoma ceylanicum</name>
    <dbReference type="NCBI Taxonomy" id="53326"/>
    <lineage>
        <taxon>Eukaryota</taxon>
        <taxon>Metazoa</taxon>
        <taxon>Ecdysozoa</taxon>
        <taxon>Nematoda</taxon>
        <taxon>Chromadorea</taxon>
        <taxon>Rhabditida</taxon>
        <taxon>Rhabditina</taxon>
        <taxon>Rhabditomorpha</taxon>
        <taxon>Strongyloidea</taxon>
        <taxon>Ancylostomatidae</taxon>
        <taxon>Ancylostomatinae</taxon>
        <taxon>Ancylostoma</taxon>
    </lineage>
</organism>
<evidence type="ECO:0000259" key="15">
    <source>
        <dbReference type="Pfam" id="PF00717"/>
    </source>
</evidence>
<dbReference type="GO" id="GO:0006465">
    <property type="term" value="P:signal peptide processing"/>
    <property type="evidence" value="ECO:0007669"/>
    <property type="project" value="UniProtKB-UniRule"/>
</dbReference>
<dbReference type="Pfam" id="PF00717">
    <property type="entry name" value="Peptidase_S24"/>
    <property type="match status" value="1"/>
</dbReference>
<dbReference type="Proteomes" id="UP000024635">
    <property type="component" value="Unassembled WGS sequence"/>
</dbReference>
<dbReference type="OrthoDB" id="10257561at2759"/>
<dbReference type="GO" id="GO:0005787">
    <property type="term" value="C:signal peptidase complex"/>
    <property type="evidence" value="ECO:0007669"/>
    <property type="project" value="UniProtKB-ARBA"/>
</dbReference>
<dbReference type="InterPro" id="IPR036286">
    <property type="entry name" value="LexA/Signal_pep-like_sf"/>
</dbReference>
<evidence type="ECO:0000256" key="11">
    <source>
        <dbReference type="ARBA" id="ARBA00022989"/>
    </source>
</evidence>
<dbReference type="STRING" id="53326.A0A016TK52"/>
<evidence type="ECO:0000256" key="9">
    <source>
        <dbReference type="ARBA" id="ARBA00022824"/>
    </source>
</evidence>
<evidence type="ECO:0000256" key="7">
    <source>
        <dbReference type="ARBA" id="ARBA00022692"/>
    </source>
</evidence>
<dbReference type="InterPro" id="IPR001733">
    <property type="entry name" value="Peptidase_S26B"/>
</dbReference>
<dbReference type="EC" id="3.4.21.89" evidence="4 14"/>
<evidence type="ECO:0000256" key="14">
    <source>
        <dbReference type="RuleBase" id="RU362047"/>
    </source>
</evidence>
<dbReference type="AlphaFoldDB" id="A0A016TK52"/>
<keyword evidence="10" id="KW-0735">Signal-anchor</keyword>